<dbReference type="EC" id="2.7.12.1" evidence="2"/>
<dbReference type="Proteomes" id="UP001141327">
    <property type="component" value="Unassembled WGS sequence"/>
</dbReference>
<comment type="catalytic activity">
    <reaction evidence="9">
        <text>L-threonyl-[protein] + ATP = O-phospho-L-threonyl-[protein] + ADP + H(+)</text>
        <dbReference type="Rhea" id="RHEA:46608"/>
        <dbReference type="Rhea" id="RHEA-COMP:11060"/>
        <dbReference type="Rhea" id="RHEA-COMP:11605"/>
        <dbReference type="ChEBI" id="CHEBI:15378"/>
        <dbReference type="ChEBI" id="CHEBI:30013"/>
        <dbReference type="ChEBI" id="CHEBI:30616"/>
        <dbReference type="ChEBI" id="CHEBI:61977"/>
        <dbReference type="ChEBI" id="CHEBI:456216"/>
        <dbReference type="EC" id="2.7.12.1"/>
    </reaction>
</comment>
<evidence type="ECO:0000313" key="14">
    <source>
        <dbReference type="Proteomes" id="UP001141327"/>
    </source>
</evidence>
<evidence type="ECO:0000256" key="2">
    <source>
        <dbReference type="ARBA" id="ARBA00013203"/>
    </source>
</evidence>
<dbReference type="InterPro" id="IPR042521">
    <property type="entry name" value="DYRK"/>
</dbReference>
<feature type="compositionally biased region" description="Low complexity" evidence="11">
    <location>
        <begin position="553"/>
        <end position="563"/>
    </location>
</feature>
<dbReference type="PANTHER" id="PTHR24058:SF22">
    <property type="entry name" value="DUAL SPECIFICITY TYROSINE-PHOSPHORYLATION-REGULATED KINASE 4"/>
    <property type="match status" value="1"/>
</dbReference>
<comment type="catalytic activity">
    <reaction evidence="8">
        <text>L-seryl-[protein] + ATP = O-phospho-L-seryl-[protein] + ADP + H(+)</text>
        <dbReference type="Rhea" id="RHEA:17989"/>
        <dbReference type="Rhea" id="RHEA-COMP:9863"/>
        <dbReference type="Rhea" id="RHEA-COMP:11604"/>
        <dbReference type="ChEBI" id="CHEBI:15378"/>
        <dbReference type="ChEBI" id="CHEBI:29999"/>
        <dbReference type="ChEBI" id="CHEBI:30616"/>
        <dbReference type="ChEBI" id="CHEBI:83421"/>
        <dbReference type="ChEBI" id="CHEBI:456216"/>
        <dbReference type="EC" id="2.7.12.1"/>
    </reaction>
</comment>
<comment type="similarity">
    <text evidence="1">Belongs to the protein kinase superfamily. CMGC Ser/Thr protein kinase family. MNB/DYRK subfamily.</text>
</comment>
<dbReference type="GO" id="GO:0016301">
    <property type="term" value="F:kinase activity"/>
    <property type="evidence" value="ECO:0007669"/>
    <property type="project" value="UniProtKB-KW"/>
</dbReference>
<dbReference type="SMART" id="SM00220">
    <property type="entry name" value="S_TKc"/>
    <property type="match status" value="1"/>
</dbReference>
<reference evidence="13" key="1">
    <citation type="journal article" date="2022" name="bioRxiv">
        <title>Genomics of Preaxostyla Flagellates Illuminates Evolutionary Transitions and the Path Towards Mitochondrial Loss.</title>
        <authorList>
            <person name="Novak L.V.F."/>
            <person name="Treitli S.C."/>
            <person name="Pyrih J."/>
            <person name="Halakuc P."/>
            <person name="Pipaliya S.V."/>
            <person name="Vacek V."/>
            <person name="Brzon O."/>
            <person name="Soukal P."/>
            <person name="Eme L."/>
            <person name="Dacks J.B."/>
            <person name="Karnkowska A."/>
            <person name="Elias M."/>
            <person name="Hampl V."/>
        </authorList>
    </citation>
    <scope>NUCLEOTIDE SEQUENCE</scope>
    <source>
        <strain evidence="13">RCP-MX</strain>
    </source>
</reference>
<keyword evidence="14" id="KW-1185">Reference proteome</keyword>
<dbReference type="Gene3D" id="3.30.200.20">
    <property type="entry name" value="Phosphorylase Kinase, domain 1"/>
    <property type="match status" value="1"/>
</dbReference>
<organism evidence="13 14">
    <name type="scientific">Paratrimastix pyriformis</name>
    <dbReference type="NCBI Taxonomy" id="342808"/>
    <lineage>
        <taxon>Eukaryota</taxon>
        <taxon>Metamonada</taxon>
        <taxon>Preaxostyla</taxon>
        <taxon>Paratrimastigidae</taxon>
        <taxon>Paratrimastix</taxon>
    </lineage>
</organism>
<feature type="region of interest" description="Disordered" evidence="11">
    <location>
        <begin position="546"/>
        <end position="592"/>
    </location>
</feature>
<evidence type="ECO:0000256" key="1">
    <source>
        <dbReference type="ARBA" id="ARBA00008867"/>
    </source>
</evidence>
<dbReference type="InterPro" id="IPR008271">
    <property type="entry name" value="Ser/Thr_kinase_AS"/>
</dbReference>
<evidence type="ECO:0000256" key="8">
    <source>
        <dbReference type="ARBA" id="ARBA00049003"/>
    </source>
</evidence>
<accession>A0ABQ8UVN9</accession>
<comment type="catalytic activity">
    <reaction evidence="10">
        <text>L-tyrosyl-[protein] + ATP = O-phospho-L-tyrosyl-[protein] + ADP + H(+)</text>
        <dbReference type="Rhea" id="RHEA:10596"/>
        <dbReference type="Rhea" id="RHEA-COMP:10136"/>
        <dbReference type="Rhea" id="RHEA-COMP:20101"/>
        <dbReference type="ChEBI" id="CHEBI:15378"/>
        <dbReference type="ChEBI" id="CHEBI:30616"/>
        <dbReference type="ChEBI" id="CHEBI:46858"/>
        <dbReference type="ChEBI" id="CHEBI:61978"/>
        <dbReference type="ChEBI" id="CHEBI:456216"/>
        <dbReference type="EC" id="2.7.12.1"/>
    </reaction>
</comment>
<evidence type="ECO:0000256" key="3">
    <source>
        <dbReference type="ARBA" id="ARBA00022527"/>
    </source>
</evidence>
<dbReference type="PROSITE" id="PS50011">
    <property type="entry name" value="PROTEIN_KINASE_DOM"/>
    <property type="match status" value="1"/>
</dbReference>
<evidence type="ECO:0000259" key="12">
    <source>
        <dbReference type="PROSITE" id="PS50011"/>
    </source>
</evidence>
<name>A0ABQ8UVN9_9EUKA</name>
<feature type="region of interest" description="Disordered" evidence="11">
    <location>
        <begin position="665"/>
        <end position="684"/>
    </location>
</feature>
<dbReference type="InterPro" id="IPR011009">
    <property type="entry name" value="Kinase-like_dom_sf"/>
</dbReference>
<dbReference type="InterPro" id="IPR050494">
    <property type="entry name" value="Ser_Thr_dual-spec_kinase"/>
</dbReference>
<gene>
    <name evidence="13" type="ORF">PAPYR_503</name>
</gene>
<keyword evidence="7" id="KW-0067">ATP-binding</keyword>
<evidence type="ECO:0000256" key="6">
    <source>
        <dbReference type="ARBA" id="ARBA00022777"/>
    </source>
</evidence>
<evidence type="ECO:0000256" key="10">
    <source>
        <dbReference type="ARBA" id="ARBA00051680"/>
    </source>
</evidence>
<evidence type="ECO:0000313" key="13">
    <source>
        <dbReference type="EMBL" id="KAJ4462531.1"/>
    </source>
</evidence>
<dbReference type="SUPFAM" id="SSF52047">
    <property type="entry name" value="RNI-like"/>
    <property type="match status" value="1"/>
</dbReference>
<evidence type="ECO:0000256" key="7">
    <source>
        <dbReference type="ARBA" id="ARBA00022840"/>
    </source>
</evidence>
<sequence>MQKTTLPAIGGVRAKPPDQSPPGTRGGSRRIFLPLAQLKSGPVHGMSGESGGVPAEDDPKPQLVPLFKEMNMGDYPQVPQTTRKPSHPTVVLALKMHGDVLTPYEQGEILEYPQVFFLGPAAKKVRGTPQAQNNCGYDDDRGDYHVVLHDHLSYRYEVVDACGKGSFGQVLKVFDHRLQRPCALKIIRNKKRFHCQGLVEVKILEFLKEHGLVVEVKILEFLKEHDPDDVTNNVRMEEYFYFRNHLCISFELLSINLYEFMKNSNFTSMSLSLIRRFAVQLLNSLRYLHRHHIIHCDLKPENILLKHPLKSGIKVIDFGSSCFESERIYTYIQSRFYRSPEVILGLPYDVAIDMWSFGCILAELYTGYPLFPGENEVEQLACIMEVLGLPPRRLVESSTRRKYFFDSQGHPRIVANSRGKKRKPGAKDLPSVLRCPDPLFIHFLEGCLRWDPRERFTPEDALQHEWILEGITRVTSERSNATATATTAAGGSAIPGSDVDPTTSLTALPPLAMPLIRPRPTTHATPSANNLLSGIVAASANSLAQATSGGVYGSPQQQQQQQQPGGGAGGVYASAVGTSSHHHRTLQPLGGGYGGGVAVPPLQMPVPLSQRTSLATVRASFSGTGTGGAGGGGGGGGGSGSGDVMRASYDGGESLTTTRLAMPHPHPPKAARMQTSPGEPGLTLPQDPETSCILASRCENWDACHDRASTTAALTTRSTLTPVALGDLFAILPRDLLPGIVAASDHPVIPYVQLLSLSHGIRSIFRGTPRELFFDLDEVEPPTADVLAALIGPCKGLLKLSFRSVDIGPDNPPDRATYGCCTEAACAGWVDEAFGGHDRLAVLEYLPTFDEPVVERILHHLPGLVELHLGTEIHLSASLLASIVHSCPRLQSLRRQCADGCDELDLKALAPLADLRTLRAPSILDERGLPASSNLTAIGRLELSVFETVVLKPLASHLTRVRMTLLDDDDWDPENLPGAWLSRLERLAMDSIPFSPRLAELLDANRDTLQRLMSWRLPTSRFFTRTDITALLPAGIYGRLERLTLPKGVVLPSGPPLPIASHRLKRLDLQLLGRVAALTLDCPALVELSLPAEVTTLALKCPRLRELDISAVSNWFSGLLPDLESLRAQAWDPAWLPGLLVRRGCETCP</sequence>
<dbReference type="Gene3D" id="3.30.10.30">
    <property type="entry name" value="DYRK"/>
    <property type="match status" value="1"/>
</dbReference>
<keyword evidence="3" id="KW-0723">Serine/threonine-protein kinase</keyword>
<evidence type="ECO:0000256" key="5">
    <source>
        <dbReference type="ARBA" id="ARBA00022741"/>
    </source>
</evidence>
<keyword evidence="4" id="KW-0808">Transferase</keyword>
<evidence type="ECO:0000256" key="4">
    <source>
        <dbReference type="ARBA" id="ARBA00022679"/>
    </source>
</evidence>
<evidence type="ECO:0000256" key="11">
    <source>
        <dbReference type="SAM" id="MobiDB-lite"/>
    </source>
</evidence>
<keyword evidence="6 13" id="KW-0418">Kinase</keyword>
<dbReference type="PROSITE" id="PS00108">
    <property type="entry name" value="PROTEIN_KINASE_ST"/>
    <property type="match status" value="1"/>
</dbReference>
<feature type="region of interest" description="Disordered" evidence="11">
    <location>
        <begin position="1"/>
        <end position="60"/>
    </location>
</feature>
<dbReference type="CDD" id="cd14210">
    <property type="entry name" value="PKc_DYRK"/>
    <property type="match status" value="1"/>
</dbReference>
<comment type="caution">
    <text evidence="13">The sequence shown here is derived from an EMBL/GenBank/DDBJ whole genome shotgun (WGS) entry which is preliminary data.</text>
</comment>
<dbReference type="Pfam" id="PF00069">
    <property type="entry name" value="Pkinase"/>
    <property type="match status" value="1"/>
</dbReference>
<feature type="region of interest" description="Disordered" evidence="11">
    <location>
        <begin position="620"/>
        <end position="643"/>
    </location>
</feature>
<proteinExistence type="inferred from homology"/>
<dbReference type="InterPro" id="IPR032675">
    <property type="entry name" value="LRR_dom_sf"/>
</dbReference>
<protein>
    <recommendedName>
        <fullName evidence="2">dual-specificity kinase</fullName>
        <ecNumber evidence="2">2.7.12.1</ecNumber>
    </recommendedName>
</protein>
<feature type="compositionally biased region" description="Gly residues" evidence="11">
    <location>
        <begin position="624"/>
        <end position="641"/>
    </location>
</feature>
<dbReference type="SUPFAM" id="SSF56112">
    <property type="entry name" value="Protein kinase-like (PK-like)"/>
    <property type="match status" value="1"/>
</dbReference>
<feature type="region of interest" description="Disordered" evidence="11">
    <location>
        <begin position="477"/>
        <end position="499"/>
    </location>
</feature>
<dbReference type="Gene3D" id="3.80.10.10">
    <property type="entry name" value="Ribonuclease Inhibitor"/>
    <property type="match status" value="1"/>
</dbReference>
<dbReference type="Gene3D" id="1.10.510.10">
    <property type="entry name" value="Transferase(Phosphotransferase) domain 1"/>
    <property type="match status" value="1"/>
</dbReference>
<dbReference type="EMBL" id="JAPMOS010000002">
    <property type="protein sequence ID" value="KAJ4462531.1"/>
    <property type="molecule type" value="Genomic_DNA"/>
</dbReference>
<evidence type="ECO:0000256" key="9">
    <source>
        <dbReference type="ARBA" id="ARBA00049308"/>
    </source>
</evidence>
<dbReference type="PANTHER" id="PTHR24058">
    <property type="entry name" value="DUAL SPECIFICITY PROTEIN KINASE"/>
    <property type="match status" value="1"/>
</dbReference>
<dbReference type="InterPro" id="IPR000719">
    <property type="entry name" value="Prot_kinase_dom"/>
</dbReference>
<keyword evidence="5" id="KW-0547">Nucleotide-binding</keyword>
<feature type="domain" description="Protein kinase" evidence="12">
    <location>
        <begin position="156"/>
        <end position="467"/>
    </location>
</feature>